<reference evidence="1 2" key="1">
    <citation type="submission" date="2020-10" db="EMBL/GenBank/DDBJ databases">
        <title>Identification of Nocardia species via Next-generation sequencing and recognition of intraspecies genetic diversity.</title>
        <authorList>
            <person name="Li P."/>
            <person name="Li P."/>
            <person name="Lu B."/>
        </authorList>
    </citation>
    <scope>NUCLEOTIDE SEQUENCE [LARGE SCALE GENOMIC DNA]</scope>
    <source>
        <strain evidence="1 2">BJ06-0157</strain>
    </source>
</reference>
<dbReference type="Proteomes" id="UP000702209">
    <property type="component" value="Unassembled WGS sequence"/>
</dbReference>
<organism evidence="1 2">
    <name type="scientific">Nocardia amamiensis</name>
    <dbReference type="NCBI Taxonomy" id="404578"/>
    <lineage>
        <taxon>Bacteria</taxon>
        <taxon>Bacillati</taxon>
        <taxon>Actinomycetota</taxon>
        <taxon>Actinomycetes</taxon>
        <taxon>Mycobacteriales</taxon>
        <taxon>Nocardiaceae</taxon>
        <taxon>Nocardia</taxon>
    </lineage>
</organism>
<keyword evidence="2" id="KW-1185">Reference proteome</keyword>
<accession>A0ABS0CJP6</accession>
<proteinExistence type="predicted"/>
<evidence type="ECO:0000313" key="2">
    <source>
        <dbReference type="Proteomes" id="UP000702209"/>
    </source>
</evidence>
<sequence>MSTAGNAALRAARQALGIRSQAALAKALTDTAREIGLRAEVAPRTVRRWESAEPPWPHHDHVSALEALFRRPITELGFAPPWADERPTTDRNGALSEPRFPAGQRLHNAAGHQLPPSVATDFTTVTVSHRHLYWSIPAARLHRLVAEHARLGIDLLPQVPGAAKEVLARAVSESNLLAGRLEFFDLQQPEAAHTSLVLALQAAHEASDSQLGAAALAHMAFAPAFSGDAARAEEARERVRAARAFARRGGANAEFTAWLDAVEAEVETRFGDTRRALALIHHAEEAYRGHSADTDPSPSWMDWFSPTRLAGFKGNTLLTAGRGREARETLVAVIGDLPPEEVKQKPIYLADAAAACVLEKNPEAACSLLEEALDLLARNWYATALDRIKAVRQSLRQWDSLPAVRALDERLYDWHTTVNSLIS</sequence>
<dbReference type="EMBL" id="JADLQX010000002">
    <property type="protein sequence ID" value="MBF6296805.1"/>
    <property type="molecule type" value="Genomic_DNA"/>
</dbReference>
<evidence type="ECO:0000313" key="1">
    <source>
        <dbReference type="EMBL" id="MBF6296805.1"/>
    </source>
</evidence>
<protein>
    <submittedName>
        <fullName evidence="1">Transcriptional regulator</fullName>
    </submittedName>
</protein>
<gene>
    <name evidence="1" type="ORF">IU459_04505</name>
</gene>
<name>A0ABS0CJP6_9NOCA</name>
<comment type="caution">
    <text evidence="1">The sequence shown here is derived from an EMBL/GenBank/DDBJ whole genome shotgun (WGS) entry which is preliminary data.</text>
</comment>